<dbReference type="InterPro" id="IPR005097">
    <property type="entry name" value="Sacchrp_dh_NADP-bd"/>
</dbReference>
<dbReference type="PANTHER" id="PTHR11133">
    <property type="entry name" value="SACCHAROPINE DEHYDROGENASE"/>
    <property type="match status" value="1"/>
</dbReference>
<name>A0A7G5XAX6_9BACT</name>
<dbReference type="PANTHER" id="PTHR11133:SF22">
    <property type="entry name" value="ALPHA-AMINOADIPIC SEMIALDEHYDE SYNTHASE, MITOCHONDRIAL"/>
    <property type="match status" value="1"/>
</dbReference>
<evidence type="ECO:0000259" key="2">
    <source>
        <dbReference type="Pfam" id="PF03435"/>
    </source>
</evidence>
<evidence type="ECO:0000259" key="3">
    <source>
        <dbReference type="Pfam" id="PF16653"/>
    </source>
</evidence>
<evidence type="ECO:0000313" key="4">
    <source>
        <dbReference type="EMBL" id="QNA42629.1"/>
    </source>
</evidence>
<evidence type="ECO:0000256" key="1">
    <source>
        <dbReference type="ARBA" id="ARBA00023002"/>
    </source>
</evidence>
<dbReference type="KEGG" id="lacs:H4075_10965"/>
<dbReference type="RefSeq" id="WP_182800895.1">
    <property type="nucleotide sequence ID" value="NZ_CP060007.1"/>
</dbReference>
<dbReference type="InterPro" id="IPR051168">
    <property type="entry name" value="AASS"/>
</dbReference>
<dbReference type="EMBL" id="CP060007">
    <property type="protein sequence ID" value="QNA42629.1"/>
    <property type="molecule type" value="Genomic_DNA"/>
</dbReference>
<dbReference type="Proteomes" id="UP000515344">
    <property type="component" value="Chromosome"/>
</dbReference>
<keyword evidence="5" id="KW-1185">Reference proteome</keyword>
<reference evidence="5" key="1">
    <citation type="submission" date="2020-08" db="EMBL/GenBank/DDBJ databases">
        <title>Lacibacter sp. S13-6-6 genome sequencing.</title>
        <authorList>
            <person name="Jin L."/>
        </authorList>
    </citation>
    <scope>NUCLEOTIDE SEQUENCE [LARGE SCALE GENOMIC DNA]</scope>
    <source>
        <strain evidence="5">S13-6-6</strain>
    </source>
</reference>
<keyword evidence="1" id="KW-0560">Oxidoreductase</keyword>
<dbReference type="InterPro" id="IPR036291">
    <property type="entry name" value="NAD(P)-bd_dom_sf"/>
</dbReference>
<dbReference type="Gene3D" id="1.10.1870.10">
    <property type="entry name" value="Domain 3, Saccharopine reductase"/>
    <property type="match status" value="1"/>
</dbReference>
<dbReference type="GO" id="GO:0019878">
    <property type="term" value="P:lysine biosynthetic process via aminoadipic acid"/>
    <property type="evidence" value="ECO:0007669"/>
    <property type="project" value="TreeGrafter"/>
</dbReference>
<dbReference type="Gene3D" id="3.30.360.10">
    <property type="entry name" value="Dihydrodipicolinate Reductase, domain 2"/>
    <property type="match status" value="1"/>
</dbReference>
<dbReference type="AlphaFoldDB" id="A0A7G5XAX6"/>
<feature type="domain" description="Saccharopine dehydrogenase-like C-terminal" evidence="3">
    <location>
        <begin position="126"/>
        <end position="437"/>
    </location>
</feature>
<proteinExistence type="predicted"/>
<gene>
    <name evidence="4" type="ORF">H4075_10965</name>
</gene>
<sequence>MKTILVFGAGKSATVLIDYLKTTVSEKNWKLIVADANAEQASLKLGNAPNTEAIEINVTDADERRILIESADLVISLLPPFLHIHVLKDCVAIGRNLLNASYVDDAIKNLEAEIRSKELLFLCEMGLDPGIDHMSAMQLFDEIRTKGGSITSFKSHCGGLVAPESDDNPWHYKISWNPRNIVMAGNAGAAYKENDQLVQKTYNEVFENCKEIVVDELPAFAWYPNRDSLSYIPLYGLENTTTFIRTTLRYADFCKGWDVVVDLDLTNEQDHLLVSKCKTYSEWLSAKLQQIEGRELSLRMYLELYVKEADHDIILEQFAFLALESNELLPAAAKCSADILQSKVEQKLVLQPQDKDMIVMLHEIDYVLDGTTSSIKSSLVVKGEDNLRTAMAKTVGLPLGIAAKLILEEKIKLKGLHIPTRKEIYEPVLEELKQHGIIFQEIRS</sequence>
<dbReference type="Pfam" id="PF16653">
    <property type="entry name" value="Sacchrp_dh_C"/>
    <property type="match status" value="1"/>
</dbReference>
<feature type="domain" description="Saccharopine dehydrogenase NADP binding" evidence="2">
    <location>
        <begin position="4"/>
        <end position="117"/>
    </location>
</feature>
<dbReference type="SUPFAM" id="SSF55347">
    <property type="entry name" value="Glyceraldehyde-3-phosphate dehydrogenase-like, C-terminal domain"/>
    <property type="match status" value="1"/>
</dbReference>
<protein>
    <submittedName>
        <fullName evidence="4">Saccharopine dehydrogenase NADP-binding domain-containing protein</fullName>
    </submittedName>
</protein>
<dbReference type="SUPFAM" id="SSF51735">
    <property type="entry name" value="NAD(P)-binding Rossmann-fold domains"/>
    <property type="match status" value="1"/>
</dbReference>
<dbReference type="Gene3D" id="3.40.50.720">
    <property type="entry name" value="NAD(P)-binding Rossmann-like Domain"/>
    <property type="match status" value="1"/>
</dbReference>
<accession>A0A7G5XAX6</accession>
<dbReference type="Pfam" id="PF03435">
    <property type="entry name" value="Sacchrp_dh_NADP"/>
    <property type="match status" value="1"/>
</dbReference>
<dbReference type="GO" id="GO:0005737">
    <property type="term" value="C:cytoplasm"/>
    <property type="evidence" value="ECO:0007669"/>
    <property type="project" value="TreeGrafter"/>
</dbReference>
<dbReference type="GO" id="GO:0004753">
    <property type="term" value="F:saccharopine dehydrogenase activity"/>
    <property type="evidence" value="ECO:0007669"/>
    <property type="project" value="TreeGrafter"/>
</dbReference>
<dbReference type="InterPro" id="IPR032095">
    <property type="entry name" value="Sacchrp_dh-like_C"/>
</dbReference>
<evidence type="ECO:0000313" key="5">
    <source>
        <dbReference type="Proteomes" id="UP000515344"/>
    </source>
</evidence>
<organism evidence="4 5">
    <name type="scientific">Lacibacter sediminis</name>
    <dbReference type="NCBI Taxonomy" id="2760713"/>
    <lineage>
        <taxon>Bacteria</taxon>
        <taxon>Pseudomonadati</taxon>
        <taxon>Bacteroidota</taxon>
        <taxon>Chitinophagia</taxon>
        <taxon>Chitinophagales</taxon>
        <taxon>Chitinophagaceae</taxon>
        <taxon>Lacibacter</taxon>
    </lineage>
</organism>